<sequence length="410" mass="45189">MRGMTETLSIGERVAWYRRRRGMSQEVLAGLVGRTADWLGKVENNRADLDRLSVIKSLADALDVQLGDLLAEPSLLDWTQDVKGRTVSVLREALMDYRQLSPLLSGEANGFRPDLEVLRQEVGDAWTAYQEGRFARTARMVPSVLSLAQAATRSYNGDQQLEACRLLAMAYQSAAQVLTKIGETELAWIASDRGLSAAQESGDPVIIGSLFRSVTHCLLANGRFDSAKQLTADAAGFLQPHVSKASPEFLSIYGTLFLAGSVAASRSEDRATTRTFLAEAEESARRLGQDANHMWTAFGPTNVAIHRVGAAMELGDVQLALDQGPQLDTSQMPTERRVRHALEVARAFSARNQTDDALSLILDAEKLAPEQVRYHFIPRQLVTSWIRRQHGRPSLALADLAQRIHVIESR</sequence>
<evidence type="ECO:0000259" key="1">
    <source>
        <dbReference type="PROSITE" id="PS50943"/>
    </source>
</evidence>
<accession>A0ABP5CG85</accession>
<feature type="domain" description="HTH cro/C1-type" evidence="1">
    <location>
        <begin position="17"/>
        <end position="69"/>
    </location>
</feature>
<dbReference type="Proteomes" id="UP001499854">
    <property type="component" value="Unassembled WGS sequence"/>
</dbReference>
<dbReference type="InterPro" id="IPR001387">
    <property type="entry name" value="Cro/C1-type_HTH"/>
</dbReference>
<dbReference type="Gene3D" id="1.10.260.40">
    <property type="entry name" value="lambda repressor-like DNA-binding domains"/>
    <property type="match status" value="1"/>
</dbReference>
<organism evidence="2 3">
    <name type="scientific">Catenulispora subtropica</name>
    <dbReference type="NCBI Taxonomy" id="450798"/>
    <lineage>
        <taxon>Bacteria</taxon>
        <taxon>Bacillati</taxon>
        <taxon>Actinomycetota</taxon>
        <taxon>Actinomycetes</taxon>
        <taxon>Catenulisporales</taxon>
        <taxon>Catenulisporaceae</taxon>
        <taxon>Catenulispora</taxon>
    </lineage>
</organism>
<reference evidence="3" key="1">
    <citation type="journal article" date="2019" name="Int. J. Syst. Evol. Microbiol.">
        <title>The Global Catalogue of Microorganisms (GCM) 10K type strain sequencing project: providing services to taxonomists for standard genome sequencing and annotation.</title>
        <authorList>
            <consortium name="The Broad Institute Genomics Platform"/>
            <consortium name="The Broad Institute Genome Sequencing Center for Infectious Disease"/>
            <person name="Wu L."/>
            <person name="Ma J."/>
        </authorList>
    </citation>
    <scope>NUCLEOTIDE SEQUENCE [LARGE SCALE GENOMIC DNA]</scope>
    <source>
        <strain evidence="3">JCM 16013</strain>
    </source>
</reference>
<name>A0ABP5CG85_9ACTN</name>
<keyword evidence="3" id="KW-1185">Reference proteome</keyword>
<dbReference type="InterPro" id="IPR010982">
    <property type="entry name" value="Lambda_DNA-bd_dom_sf"/>
</dbReference>
<dbReference type="SMART" id="SM00530">
    <property type="entry name" value="HTH_XRE"/>
    <property type="match status" value="1"/>
</dbReference>
<dbReference type="CDD" id="cd00093">
    <property type="entry name" value="HTH_XRE"/>
    <property type="match status" value="1"/>
</dbReference>
<protein>
    <submittedName>
        <fullName evidence="2">Helix-turn-helix transcriptional regulator</fullName>
    </submittedName>
</protein>
<evidence type="ECO:0000313" key="3">
    <source>
        <dbReference type="Proteomes" id="UP001499854"/>
    </source>
</evidence>
<dbReference type="SUPFAM" id="SSF47413">
    <property type="entry name" value="lambda repressor-like DNA-binding domains"/>
    <property type="match status" value="1"/>
</dbReference>
<dbReference type="Pfam" id="PF13560">
    <property type="entry name" value="HTH_31"/>
    <property type="match status" value="1"/>
</dbReference>
<proteinExistence type="predicted"/>
<dbReference type="EMBL" id="BAAAQM010000008">
    <property type="protein sequence ID" value="GAA1962445.1"/>
    <property type="molecule type" value="Genomic_DNA"/>
</dbReference>
<gene>
    <name evidence="2" type="ORF">GCM10009838_19200</name>
</gene>
<dbReference type="PROSITE" id="PS50943">
    <property type="entry name" value="HTH_CROC1"/>
    <property type="match status" value="1"/>
</dbReference>
<comment type="caution">
    <text evidence="2">The sequence shown here is derived from an EMBL/GenBank/DDBJ whole genome shotgun (WGS) entry which is preliminary data.</text>
</comment>
<evidence type="ECO:0000313" key="2">
    <source>
        <dbReference type="EMBL" id="GAA1962445.1"/>
    </source>
</evidence>